<dbReference type="HOGENOM" id="CLU_3214208_0_0_6"/>
<dbReference type="AlphaFoldDB" id="D4BFU9"/>
<sequence length="44" mass="5554">MFHFCNRDRFPDKKATQREAFYTNHPRWYFKKNKTTILRGNIFE</sequence>
<comment type="caution">
    <text evidence="1">The sequence shown here is derived from an EMBL/GenBank/DDBJ whole genome shotgun (WGS) entry which is preliminary data.</text>
</comment>
<proteinExistence type="predicted"/>
<name>D4BFU9_9ENTR</name>
<accession>D4BFU9</accession>
<protein>
    <submittedName>
        <fullName evidence="1">Uncharacterized protein</fullName>
    </submittedName>
</protein>
<dbReference type="EMBL" id="ABWL02000016">
    <property type="protein sequence ID" value="EFE07236.1"/>
    <property type="molecule type" value="Genomic_DNA"/>
</dbReference>
<organism evidence="1 2">
    <name type="scientific">Citrobacter youngae ATCC 29220</name>
    <dbReference type="NCBI Taxonomy" id="500640"/>
    <lineage>
        <taxon>Bacteria</taxon>
        <taxon>Pseudomonadati</taxon>
        <taxon>Pseudomonadota</taxon>
        <taxon>Gammaproteobacteria</taxon>
        <taxon>Enterobacterales</taxon>
        <taxon>Enterobacteriaceae</taxon>
        <taxon>Citrobacter</taxon>
        <taxon>Citrobacter freundii complex</taxon>
    </lineage>
</organism>
<gene>
    <name evidence="1" type="ORF">CIT292_09119</name>
</gene>
<evidence type="ECO:0000313" key="2">
    <source>
        <dbReference type="Proteomes" id="UP000003880"/>
    </source>
</evidence>
<evidence type="ECO:0000313" key="1">
    <source>
        <dbReference type="EMBL" id="EFE07236.1"/>
    </source>
</evidence>
<dbReference type="Proteomes" id="UP000003880">
    <property type="component" value="Unassembled WGS sequence"/>
</dbReference>
<reference evidence="1 2" key="1">
    <citation type="submission" date="2010-02" db="EMBL/GenBank/DDBJ databases">
        <authorList>
            <person name="Weinstock G."/>
            <person name="Sodergren E."/>
            <person name="Clifton S."/>
            <person name="Fulton L."/>
            <person name="Fulton B."/>
            <person name="Courtney L."/>
            <person name="Fronick C."/>
            <person name="Harrison M."/>
            <person name="Strong C."/>
            <person name="Farmer C."/>
            <person name="Delahaunty K."/>
            <person name="Markovic C."/>
            <person name="Hall O."/>
            <person name="Minx P."/>
            <person name="Tomlinson C."/>
            <person name="Mitreva M."/>
            <person name="Nelson J."/>
            <person name="Hou S."/>
            <person name="Wollam A."/>
            <person name="Pepin K.H."/>
            <person name="Johnson M."/>
            <person name="Bhonagiri V."/>
            <person name="Zhang X."/>
            <person name="Suruliraj S."/>
            <person name="Warren W."/>
            <person name="Chinwalla A."/>
            <person name="Mardis E.R."/>
            <person name="Wilson R.K."/>
        </authorList>
    </citation>
    <scope>NUCLEOTIDE SEQUENCE [LARGE SCALE GENOMIC DNA]</scope>
    <source>
        <strain evidence="1 2">ATCC 29220</strain>
    </source>
</reference>